<dbReference type="EMBL" id="JACHKT010000005">
    <property type="protein sequence ID" value="MBB6002333.1"/>
    <property type="molecule type" value="Genomic_DNA"/>
</dbReference>
<accession>A0A841EMT9</accession>
<dbReference type="Proteomes" id="UP000524404">
    <property type="component" value="Unassembled WGS sequence"/>
</dbReference>
<comment type="caution">
    <text evidence="1">The sequence shown here is derived from an EMBL/GenBank/DDBJ whole genome shotgun (WGS) entry which is preliminary data.</text>
</comment>
<name>A0A841EMT9_9BACT</name>
<organism evidence="1 2">
    <name type="scientific">Arcicella rosea</name>
    <dbReference type="NCBI Taxonomy" id="502909"/>
    <lineage>
        <taxon>Bacteria</taxon>
        <taxon>Pseudomonadati</taxon>
        <taxon>Bacteroidota</taxon>
        <taxon>Cytophagia</taxon>
        <taxon>Cytophagales</taxon>
        <taxon>Flectobacillaceae</taxon>
        <taxon>Arcicella</taxon>
    </lineage>
</organism>
<evidence type="ECO:0000313" key="1">
    <source>
        <dbReference type="EMBL" id="MBB6002333.1"/>
    </source>
</evidence>
<protein>
    <submittedName>
        <fullName evidence="1">Uncharacterized protein</fullName>
    </submittedName>
</protein>
<sequence length="275" mass="32089">MTNLEKFFGIKVQFKQILDPLELSYLKTKALNLTALTNFNIENFFVYVHTMNIHIDHRHFAHNVELKDRIKELEVQFCVNPKQVRKGQIRFYNEIADIDLPQGVEESYGDTQLIKYFPGTLLNDRRVLKTELITYIDKSLARESHKKIKVQVLAIPQKDYQDKLSKAKRDEFKTSIDLKLTKQVQLTINFPTDDRKLSEQEYHNTLIELNKLYKGLEAQNNNSNKEDLELILNAIRASEKKDESSLKTYLKNFGDGAFKTAKEIGLPIILELIKK</sequence>
<keyword evidence="2" id="KW-1185">Reference proteome</keyword>
<gene>
    <name evidence="1" type="ORF">HNP25_000985</name>
</gene>
<reference evidence="1 2" key="1">
    <citation type="submission" date="2020-08" db="EMBL/GenBank/DDBJ databases">
        <title>Functional genomics of gut bacteria from endangered species of beetles.</title>
        <authorList>
            <person name="Carlos-Shanley C."/>
        </authorList>
    </citation>
    <scope>NUCLEOTIDE SEQUENCE [LARGE SCALE GENOMIC DNA]</scope>
    <source>
        <strain evidence="1 2">S00070</strain>
    </source>
</reference>
<proteinExistence type="predicted"/>
<dbReference type="AlphaFoldDB" id="A0A841EMT9"/>
<dbReference type="RefSeq" id="WP_184131125.1">
    <property type="nucleotide sequence ID" value="NZ_JACHKT010000005.1"/>
</dbReference>
<evidence type="ECO:0000313" key="2">
    <source>
        <dbReference type="Proteomes" id="UP000524404"/>
    </source>
</evidence>